<organism evidence="2 3">
    <name type="scientific">Martelella alba</name>
    <dbReference type="NCBI Taxonomy" id="2590451"/>
    <lineage>
        <taxon>Bacteria</taxon>
        <taxon>Pseudomonadati</taxon>
        <taxon>Pseudomonadota</taxon>
        <taxon>Alphaproteobacteria</taxon>
        <taxon>Hyphomicrobiales</taxon>
        <taxon>Aurantimonadaceae</taxon>
        <taxon>Martelella</taxon>
    </lineage>
</organism>
<evidence type="ECO:0000313" key="3">
    <source>
        <dbReference type="Proteomes" id="UP000318801"/>
    </source>
</evidence>
<dbReference type="OrthoDB" id="122135at2"/>
<dbReference type="SMART" id="SM00347">
    <property type="entry name" value="HTH_MARR"/>
    <property type="match status" value="1"/>
</dbReference>
<evidence type="ECO:0000313" key="2">
    <source>
        <dbReference type="EMBL" id="TPW29054.1"/>
    </source>
</evidence>
<keyword evidence="3" id="KW-1185">Reference proteome</keyword>
<dbReference type="PANTHER" id="PTHR33164:SF43">
    <property type="entry name" value="HTH-TYPE TRANSCRIPTIONAL REPRESSOR YETL"/>
    <property type="match status" value="1"/>
</dbReference>
<comment type="caution">
    <text evidence="2">The sequence shown here is derived from an EMBL/GenBank/DDBJ whole genome shotgun (WGS) entry which is preliminary data.</text>
</comment>
<dbReference type="InterPro" id="IPR000835">
    <property type="entry name" value="HTH_MarR-typ"/>
</dbReference>
<dbReference type="InterPro" id="IPR039422">
    <property type="entry name" value="MarR/SlyA-like"/>
</dbReference>
<protein>
    <submittedName>
        <fullName evidence="2">MarR family transcriptional regulator</fullName>
    </submittedName>
</protein>
<dbReference type="PANTHER" id="PTHR33164">
    <property type="entry name" value="TRANSCRIPTIONAL REGULATOR, MARR FAMILY"/>
    <property type="match status" value="1"/>
</dbReference>
<dbReference type="Gene3D" id="1.10.10.10">
    <property type="entry name" value="Winged helix-like DNA-binding domain superfamily/Winged helix DNA-binding domain"/>
    <property type="match status" value="1"/>
</dbReference>
<dbReference type="RefSeq" id="WP_141149731.1">
    <property type="nucleotide sequence ID" value="NZ_VHLG01000010.1"/>
</dbReference>
<dbReference type="EMBL" id="VHLG01000010">
    <property type="protein sequence ID" value="TPW29054.1"/>
    <property type="molecule type" value="Genomic_DNA"/>
</dbReference>
<dbReference type="Proteomes" id="UP000318801">
    <property type="component" value="Unassembled WGS sequence"/>
</dbReference>
<gene>
    <name evidence="2" type="ORF">FJU08_14440</name>
</gene>
<dbReference type="Pfam" id="PF12802">
    <property type="entry name" value="MarR_2"/>
    <property type="match status" value="1"/>
</dbReference>
<feature type="domain" description="HTH marR-type" evidence="1">
    <location>
        <begin position="21"/>
        <end position="154"/>
    </location>
</feature>
<sequence length="172" mass="19713">MTDPISDDADMMDDELRAFRWNNFGRLLDRIHVGFDKLALTYLHEEGFEKLTAAQFHVVRVLQFEGASITSMAERAGISKQAMSKLVASFVERDYVTWVPATGHATKQIAITEKGRQLMKAAIAVIARVEDDFFATLTQEERETLRNMLQRVTVANESISNERMSSWRRRRS</sequence>
<reference evidence="2 3" key="1">
    <citation type="submission" date="2019-06" db="EMBL/GenBank/DDBJ databases">
        <authorList>
            <person name="Li M."/>
        </authorList>
    </citation>
    <scope>NUCLEOTIDE SEQUENCE [LARGE SCALE GENOMIC DNA]</scope>
    <source>
        <strain evidence="2 3">BGMRC2036</strain>
    </source>
</reference>
<dbReference type="InterPro" id="IPR036390">
    <property type="entry name" value="WH_DNA-bd_sf"/>
</dbReference>
<dbReference type="PROSITE" id="PS50995">
    <property type="entry name" value="HTH_MARR_2"/>
    <property type="match status" value="1"/>
</dbReference>
<proteinExistence type="predicted"/>
<accession>A0A506U7J6</accession>
<dbReference type="AlphaFoldDB" id="A0A506U7J6"/>
<dbReference type="SUPFAM" id="SSF46785">
    <property type="entry name" value="Winged helix' DNA-binding domain"/>
    <property type="match status" value="1"/>
</dbReference>
<name>A0A506U7J6_9HYPH</name>
<dbReference type="InterPro" id="IPR036388">
    <property type="entry name" value="WH-like_DNA-bd_sf"/>
</dbReference>
<evidence type="ECO:0000259" key="1">
    <source>
        <dbReference type="PROSITE" id="PS50995"/>
    </source>
</evidence>
<dbReference type="GO" id="GO:0003700">
    <property type="term" value="F:DNA-binding transcription factor activity"/>
    <property type="evidence" value="ECO:0007669"/>
    <property type="project" value="InterPro"/>
</dbReference>
<dbReference type="GO" id="GO:0006950">
    <property type="term" value="P:response to stress"/>
    <property type="evidence" value="ECO:0007669"/>
    <property type="project" value="TreeGrafter"/>
</dbReference>